<feature type="region of interest" description="Disordered" evidence="1">
    <location>
        <begin position="1054"/>
        <end position="1080"/>
    </location>
</feature>
<feature type="compositionally biased region" description="Basic and acidic residues" evidence="1">
    <location>
        <begin position="65"/>
        <end position="77"/>
    </location>
</feature>
<sequence>MADFVVQDVSDLVSKEDDGPAAVWTLEQPEDGDLPQWIKSRLGENYVVKLVAPTGSECCTVEQDSAQHDNGSPREAEGSIELSSADTMEKSSFYSVSAPIICSQGYKAPKSHPMLKDNDAERSAEAIALSVSGEGVLLQSNNLATSPDLNLKALLQMLEKNSDTVAEAGCNSDVLNTSDSNSLSDMTLDGGQLCSAGTESSRDVLEAGGAQKPLLLRGTVPTATVHSLGVVHPSQFIHQPLETRGDVANSWSYSVQLPGSDTVSADETGLYASSKECFENDERLASDIETQFGRYSPSCKSVGRRALNRSKRGRRRKPIRQFHSELFMRPYFRREQSPQLQLVKLVRQKSQNEDEKAALALEQMVHEKEKLNCVDNPELAFMKTIDMPSGKRVEDIYVVPSVWISDEKKQAPSDLESQEANLALSAALAGEKGYHDVGESPQMPLRVYQCEGHHGALAAVSSSHIMKNSSVNVHQYRHILPSSFPLARRKILSVPVLLDSQALSRGPDLGKGMKGHIITTLNAPKLEPVPTLRDLCRAALGFREYRLGCVGEIIRDNISPSKKQLEKFVSLSPEEEEEEEEKILEECSSSRVMSPKEFLDMKEDMSEGKPISVPREEEATSILSFSEEDEKVSGTDPSNTIDATNGVQEGLGVKPGENTDSPCSLPGLMMGQTMNFVSENPLEKLENKRAVPCDLKDTMGTKMLSNEPSETTREHFCLDDDQEKPNKFVKSRLIGNDGEQNVFTHEEQGFEANDRTDSHNNIVIPVVSFDCKDAHPLPQADGESHNPVIPRLPHALPMSHHSGSRTVERFDITPGETATSTKPDPSVVSITKQIKHLSCLEPLNKPLADLAATLNVLCNAERTLCNADFAAYRQVKGTQESRSGSLNMCILRLGEAVVTVGNTLQAWAKDVSGNRCFKTIGILTDSYNTNIVTLIDLITPYFHHICELIANCRMDPSTKNKHLLSAISQDGDPFSSSYQDSYDVGRWCSATVSSSSTPAASDPPLSFTHVSHQLAAPPAPPVDGQRDGDWFYSLEEAHRNNYVQLAMKPNLSRMKSPGSFKIKAGSKRGRPTGSKNCQKRRKVSLLRCRKPLLEIDQNKLNPSTPRNVLSVSSVESSTSCEELKSHNVPHSGLVEIPSENFCSPLIMSKVQQQQQPQPHTYQAMIRSGNGLCESLPKPDQMVTTWTLPVRTYCSTGDPSSSQHKLPPTETDDDKSVLYQAVAGSGYEASVVEEDSNCSMDLRNGQKLDENGECKSKFM</sequence>
<keyword evidence="2" id="KW-1185">Reference proteome</keyword>
<evidence type="ECO:0000313" key="2">
    <source>
        <dbReference type="Proteomes" id="UP000694888"/>
    </source>
</evidence>
<feature type="region of interest" description="Disordered" evidence="1">
    <location>
        <begin position="569"/>
        <end position="589"/>
    </location>
</feature>
<gene>
    <name evidence="3" type="primary">LOC101846814</name>
</gene>
<dbReference type="RefSeq" id="XP_035825733.1">
    <property type="nucleotide sequence ID" value="XM_035969840.1"/>
</dbReference>
<accession>A0ABM1VTJ1</accession>
<name>A0ABM1VTJ1_APLCA</name>
<organism evidence="2 3">
    <name type="scientific">Aplysia californica</name>
    <name type="common">California sea hare</name>
    <dbReference type="NCBI Taxonomy" id="6500"/>
    <lineage>
        <taxon>Eukaryota</taxon>
        <taxon>Metazoa</taxon>
        <taxon>Spiralia</taxon>
        <taxon>Lophotrochozoa</taxon>
        <taxon>Mollusca</taxon>
        <taxon>Gastropoda</taxon>
        <taxon>Heterobranchia</taxon>
        <taxon>Euthyneura</taxon>
        <taxon>Tectipleura</taxon>
        <taxon>Aplysiida</taxon>
        <taxon>Aplysioidea</taxon>
        <taxon>Aplysiidae</taxon>
        <taxon>Aplysia</taxon>
    </lineage>
</organism>
<feature type="region of interest" description="Disordered" evidence="1">
    <location>
        <begin position="62"/>
        <end position="81"/>
    </location>
</feature>
<feature type="compositionally biased region" description="Polar residues" evidence="1">
    <location>
        <begin position="635"/>
        <end position="647"/>
    </location>
</feature>
<protein>
    <submittedName>
        <fullName evidence="3">Uncharacterized protein LOC101846814</fullName>
    </submittedName>
</protein>
<reference evidence="3" key="1">
    <citation type="submission" date="2025-08" db="UniProtKB">
        <authorList>
            <consortium name="RefSeq"/>
        </authorList>
    </citation>
    <scope>IDENTIFICATION</scope>
</reference>
<proteinExistence type="predicted"/>
<evidence type="ECO:0000256" key="1">
    <source>
        <dbReference type="SAM" id="MobiDB-lite"/>
    </source>
</evidence>
<dbReference type="Proteomes" id="UP000694888">
    <property type="component" value="Unplaced"/>
</dbReference>
<dbReference type="GeneID" id="101846814"/>
<feature type="region of interest" description="Disordered" evidence="1">
    <location>
        <begin position="627"/>
        <end position="657"/>
    </location>
</feature>
<evidence type="ECO:0000313" key="3">
    <source>
        <dbReference type="RefSeq" id="XP_035825733.1"/>
    </source>
</evidence>
<feature type="compositionally biased region" description="Acidic residues" evidence="1">
    <location>
        <begin position="573"/>
        <end position="583"/>
    </location>
</feature>